<evidence type="ECO:0000313" key="2">
    <source>
        <dbReference type="Proteomes" id="UP000050326"/>
    </source>
</evidence>
<comment type="caution">
    <text evidence="1">The sequence shown here is derived from an EMBL/GenBank/DDBJ whole genome shotgun (WGS) entry which is preliminary data.</text>
</comment>
<name>A0A0P9AHE9_9CLOT</name>
<dbReference type="EMBL" id="LKET01000028">
    <property type="protein sequence ID" value="KPU44897.1"/>
    <property type="molecule type" value="Genomic_DNA"/>
</dbReference>
<organism evidence="1 2">
    <name type="scientific">Oxobacter pfennigii</name>
    <dbReference type="NCBI Taxonomy" id="36849"/>
    <lineage>
        <taxon>Bacteria</taxon>
        <taxon>Bacillati</taxon>
        <taxon>Bacillota</taxon>
        <taxon>Clostridia</taxon>
        <taxon>Eubacteriales</taxon>
        <taxon>Clostridiaceae</taxon>
        <taxon>Oxobacter</taxon>
    </lineage>
</organism>
<accession>A0A0P9AHE9</accession>
<gene>
    <name evidence="1" type="ORF">OXPF_13750</name>
</gene>
<reference evidence="1 2" key="1">
    <citation type="submission" date="2015-09" db="EMBL/GenBank/DDBJ databases">
        <title>Genome sequence of Oxobacter pfennigii DSM 3222.</title>
        <authorList>
            <person name="Poehlein A."/>
            <person name="Bengelsdorf F.R."/>
            <person name="Schiel-Bengelsdorf B."/>
            <person name="Duerre P."/>
            <person name="Daniel R."/>
        </authorList>
    </citation>
    <scope>NUCLEOTIDE SEQUENCE [LARGE SCALE GENOMIC DNA]</scope>
    <source>
        <strain evidence="1 2">DSM 3222</strain>
    </source>
</reference>
<evidence type="ECO:0000313" key="1">
    <source>
        <dbReference type="EMBL" id="KPU44897.1"/>
    </source>
</evidence>
<proteinExistence type="predicted"/>
<sequence>MSYKREYGRNLRRVFWDITNTTELEISLTI</sequence>
<keyword evidence="2" id="KW-1185">Reference proteome</keyword>
<protein>
    <submittedName>
        <fullName evidence="1">Uncharacterized protein</fullName>
    </submittedName>
</protein>
<dbReference type="Proteomes" id="UP000050326">
    <property type="component" value="Unassembled WGS sequence"/>
</dbReference>
<dbReference type="AlphaFoldDB" id="A0A0P9AHE9"/>